<dbReference type="FunFam" id="1.20.1110.10:FF:000058">
    <property type="entry name" value="Probable ENA2-Plasma membrane P-type ATPase"/>
    <property type="match status" value="1"/>
</dbReference>
<evidence type="ECO:0000256" key="11">
    <source>
        <dbReference type="ARBA" id="ARBA00022958"/>
    </source>
</evidence>
<dbReference type="PROSITE" id="PS00154">
    <property type="entry name" value="ATPASE_E1_E2"/>
    <property type="match status" value="1"/>
</dbReference>
<dbReference type="GO" id="GO:0046872">
    <property type="term" value="F:metal ion binding"/>
    <property type="evidence" value="ECO:0007669"/>
    <property type="project" value="UniProtKB-KW"/>
</dbReference>
<feature type="transmembrane region" description="Helical" evidence="22">
    <location>
        <begin position="320"/>
        <end position="340"/>
    </location>
</feature>
<dbReference type="GO" id="GO:0005886">
    <property type="term" value="C:plasma membrane"/>
    <property type="evidence" value="ECO:0007669"/>
    <property type="project" value="UniProtKB-SubCell"/>
</dbReference>
<dbReference type="FunFam" id="3.40.50.1000:FF:000047">
    <property type="entry name" value="Sodium P-type ATPase"/>
    <property type="match status" value="1"/>
</dbReference>
<dbReference type="SUPFAM" id="SSF81665">
    <property type="entry name" value="Calcium ATPase, transmembrane domain M"/>
    <property type="match status" value="1"/>
</dbReference>
<evidence type="ECO:0000256" key="4">
    <source>
        <dbReference type="ARBA" id="ARBA00022475"/>
    </source>
</evidence>
<evidence type="ECO:0000256" key="6">
    <source>
        <dbReference type="ARBA" id="ARBA00022692"/>
    </source>
</evidence>
<dbReference type="Pfam" id="PF00690">
    <property type="entry name" value="Cation_ATPase_N"/>
    <property type="match status" value="1"/>
</dbReference>
<keyword evidence="8" id="KW-0547">Nucleotide-binding</keyword>
<keyword evidence="4" id="KW-1003">Cell membrane</keyword>
<dbReference type="GO" id="GO:0008554">
    <property type="term" value="F:P-type sodium transporter activity"/>
    <property type="evidence" value="ECO:0007669"/>
    <property type="project" value="UniProtKB-EC"/>
</dbReference>
<comment type="subcellular location">
    <subcellularLocation>
        <location evidence="2">Cell membrane</location>
        <topology evidence="2">Multi-pass membrane protein</topology>
    </subcellularLocation>
</comment>
<evidence type="ECO:0000256" key="16">
    <source>
        <dbReference type="ARBA" id="ARBA00023136"/>
    </source>
</evidence>
<dbReference type="Gene3D" id="2.70.150.10">
    <property type="entry name" value="Calcium-transporting ATPase, cytoplasmic transduction domain A"/>
    <property type="match status" value="1"/>
</dbReference>
<dbReference type="GO" id="GO:0030003">
    <property type="term" value="P:intracellular monoatomic cation homeostasis"/>
    <property type="evidence" value="ECO:0007669"/>
    <property type="project" value="UniProtKB-ARBA"/>
</dbReference>
<evidence type="ECO:0000313" key="24">
    <source>
        <dbReference type="EMBL" id="KAF6061882.1"/>
    </source>
</evidence>
<sequence length="1072" mass="117816">MIRKYYLKINGATKINEKNGSSVSESYENESSKKSIYDNTQNIEAYRLTVENVAQEFTTNIINGLSTHDAAKRLQTYGPNNLGKEESISYVKILAHQVFNAMILVLIISMIIALAIKDWISGGVIAGVILINVVIGFVQELKAEKTMGSLRNLSSPTARVTRNGDDLTIPAEEVVPGDIVHVRVGDTVPADIRLFDCMNLETDEALLTGESLPVAKNFQIVYDDFSVPIPVGDRLNLIYSSSIVSKGRGSGIAIGTGLNTEIGSIAKSLQGDSGLIRKVDKSNGRQPQKREYFHAGLGSIYDIVGNILGVTTGTPLQKRLSWLAILLFWVAVVFAIVVMASQKFHVNKEVAIYAICVALSMIPSSLIVVLTITMAVGAQVMVTKNVIVRKLDALEALGGIDNICSDKTGTLTQGKMIAKKVWLPNVGTLDVQNSNEPYNPTIGDVRYSPFSPKFIKDTDEEIDFNKPYPDPMPESMHKWLMTATLANIATVNETKDEETGELVWKAHGDATEIAIQVFTTRLNYGRESIAQDYEHLAEFPFDSSIKRMSAIYKKDGETKVYTKGAVERVLELCDYWYGERTDDNFDSQTLVKLTEADIKLIEENMVALSSQGLRVLAFATKDLGDADISNREQVESHLIFQGLIGIYDPPREETAPSVKLCHRAGINVHMLTGDHPGTAKAIAQEVGILPRNLYHYSEDVVKAMTMTANEFDALSDEEIDKLPVLPLVIARCAPKTKVRMIDALHRRKKFAAMTGDGVNDSPSLKKADVGIAMGLNGSDVAKDASDIVLTDDNFASILNAIEEGRRMSSNIQKFVLQLLAENVAQALYLMIGLAFIDASGYSVFPLSPVEVLFVIVITSTFPAIGLGFCGADDDILEKPPSSTIFTWEVIIDMFGYGFIMAVSCLLCFVIIVYGAGDGDLGVNCNSIDANTDTCSLVFKGRSAAFSVMTWCALVLSLECLHPRTSVFRFPTQDLWANQFLLWSILGGIVSVFPVIYIPVINTKVFLHKSITWEWGVAIGCTLLFLLGAELWKWGKRIISRTAKASNPEYELERNDPFQKYASFSKSNTMVVV</sequence>
<dbReference type="InterPro" id="IPR006068">
    <property type="entry name" value="ATPase_P-typ_cation-transptr_C"/>
</dbReference>
<dbReference type="FunFam" id="3.40.1110.10:FF:000039">
    <property type="entry name" value="Sodium P-type ATPase"/>
    <property type="match status" value="1"/>
</dbReference>
<dbReference type="Pfam" id="PF13246">
    <property type="entry name" value="Cation_ATPase"/>
    <property type="match status" value="1"/>
</dbReference>
<comment type="cofactor">
    <cofactor evidence="1">
        <name>Mg(2+)</name>
        <dbReference type="ChEBI" id="CHEBI:18420"/>
    </cofactor>
</comment>
<dbReference type="Proteomes" id="UP000536275">
    <property type="component" value="Unassembled WGS sequence"/>
</dbReference>
<evidence type="ECO:0000259" key="23">
    <source>
        <dbReference type="SMART" id="SM00831"/>
    </source>
</evidence>
<name>A0A8H6C1D3_CANAX</name>
<accession>A0A8H6C1D3</accession>
<evidence type="ECO:0000256" key="1">
    <source>
        <dbReference type="ARBA" id="ARBA00001946"/>
    </source>
</evidence>
<evidence type="ECO:0000256" key="12">
    <source>
        <dbReference type="ARBA" id="ARBA00022967"/>
    </source>
</evidence>
<keyword evidence="7" id="KW-0479">Metal-binding</keyword>
<feature type="transmembrane region" description="Helical" evidence="22">
    <location>
        <begin position="1012"/>
        <end position="1031"/>
    </location>
</feature>
<dbReference type="InterPro" id="IPR059000">
    <property type="entry name" value="ATPase_P-type_domA"/>
</dbReference>
<dbReference type="SFLD" id="SFLDS00003">
    <property type="entry name" value="Haloacid_Dehalogenase"/>
    <property type="match status" value="1"/>
</dbReference>
<feature type="transmembrane region" description="Helical" evidence="22">
    <location>
        <begin position="814"/>
        <end position="836"/>
    </location>
</feature>
<dbReference type="InterPro" id="IPR023298">
    <property type="entry name" value="ATPase_P-typ_TM_dom_sf"/>
</dbReference>
<dbReference type="EC" id="7.2.2.3" evidence="19"/>
<dbReference type="NCBIfam" id="TIGR01523">
    <property type="entry name" value="ATPase-IID_K-Na"/>
    <property type="match status" value="1"/>
</dbReference>
<dbReference type="PRINTS" id="PR00120">
    <property type="entry name" value="HATPASE"/>
</dbReference>
<dbReference type="GO" id="GO:0005524">
    <property type="term" value="F:ATP binding"/>
    <property type="evidence" value="ECO:0007669"/>
    <property type="project" value="UniProtKB-KW"/>
</dbReference>
<dbReference type="NCBIfam" id="TIGR01494">
    <property type="entry name" value="ATPase_P-type"/>
    <property type="match status" value="2"/>
</dbReference>
<keyword evidence="14" id="KW-0915">Sodium</keyword>
<keyword evidence="16 22" id="KW-0472">Membrane</keyword>
<evidence type="ECO:0000256" key="9">
    <source>
        <dbReference type="ARBA" id="ARBA00022840"/>
    </source>
</evidence>
<keyword evidence="6 22" id="KW-0812">Transmembrane</keyword>
<feature type="transmembrane region" description="Helical" evidence="22">
    <location>
        <begin position="93"/>
        <end position="113"/>
    </location>
</feature>
<dbReference type="SFLD" id="SFLDG00002">
    <property type="entry name" value="C1.7:_P-type_atpase_like"/>
    <property type="match status" value="1"/>
</dbReference>
<keyword evidence="10" id="KW-0460">Magnesium</keyword>
<evidence type="ECO:0000256" key="8">
    <source>
        <dbReference type="ARBA" id="ARBA00022741"/>
    </source>
</evidence>
<dbReference type="Gene3D" id="3.40.1110.10">
    <property type="entry name" value="Calcium-transporting ATPase, cytoplasmic domain N"/>
    <property type="match status" value="1"/>
</dbReference>
<dbReference type="Pfam" id="PF00689">
    <property type="entry name" value="Cation_ATPase_C"/>
    <property type="match status" value="1"/>
</dbReference>
<dbReference type="GO" id="GO:0006813">
    <property type="term" value="P:potassium ion transport"/>
    <property type="evidence" value="ECO:0007669"/>
    <property type="project" value="UniProtKB-KW"/>
</dbReference>
<evidence type="ECO:0000256" key="21">
    <source>
        <dbReference type="ARBA" id="ARBA00049499"/>
    </source>
</evidence>
<dbReference type="PRINTS" id="PR00119">
    <property type="entry name" value="CATATPASE"/>
</dbReference>
<evidence type="ECO:0000256" key="15">
    <source>
        <dbReference type="ARBA" id="ARBA00023065"/>
    </source>
</evidence>
<evidence type="ECO:0000256" key="10">
    <source>
        <dbReference type="ARBA" id="ARBA00022842"/>
    </source>
</evidence>
<dbReference type="GO" id="GO:0140115">
    <property type="term" value="P:export across plasma membrane"/>
    <property type="evidence" value="ECO:0007669"/>
    <property type="project" value="UniProtKB-ARBA"/>
</dbReference>
<dbReference type="InterPro" id="IPR008250">
    <property type="entry name" value="ATPase_P-typ_transduc_dom_A_sf"/>
</dbReference>
<evidence type="ECO:0000256" key="20">
    <source>
        <dbReference type="ARBA" id="ARBA00048599"/>
    </source>
</evidence>
<dbReference type="InterPro" id="IPR023299">
    <property type="entry name" value="ATPase_P-typ_cyto_dom_N"/>
</dbReference>
<comment type="caution">
    <text evidence="25">The sequence shown here is derived from an EMBL/GenBank/DDBJ whole genome shotgun (WGS) entry which is preliminary data.</text>
</comment>
<proteinExistence type="inferred from homology"/>
<feature type="transmembrane region" description="Helical" evidence="22">
    <location>
        <begin position="352"/>
        <end position="382"/>
    </location>
</feature>
<dbReference type="InterPro" id="IPR001757">
    <property type="entry name" value="P_typ_ATPase"/>
</dbReference>
<reference evidence="25 26" key="1">
    <citation type="submission" date="2020-03" db="EMBL/GenBank/DDBJ databases">
        <title>FDA dAtabase for Regulatory Grade micrObial Sequences (FDA-ARGOS): Supporting development and validation of Infectious Disease Dx tests.</title>
        <authorList>
            <person name="Campos J."/>
            <person name="Goldberg B."/>
            <person name="Tallon L."/>
            <person name="Sadzewicz L."/>
            <person name="Vavikolanu K."/>
            <person name="Mehta A."/>
            <person name="Aluvathingal J."/>
            <person name="Nadendla S."/>
            <person name="Nandy P."/>
            <person name="Geyer C."/>
            <person name="Yan Y."/>
            <person name="Sichtig H."/>
        </authorList>
    </citation>
    <scope>NUCLEOTIDE SEQUENCE [LARGE SCALE GENOMIC DNA]</scope>
    <source>
        <strain evidence="25 26">FDAARGOS_656</strain>
    </source>
</reference>
<dbReference type="InterPro" id="IPR044492">
    <property type="entry name" value="P_typ_ATPase_HD_dom"/>
</dbReference>
<dbReference type="InterPro" id="IPR023214">
    <property type="entry name" value="HAD_sf"/>
</dbReference>
<comment type="similarity">
    <text evidence="18">Belongs to the cation transport ATPase (P-type) (TC 3.A.3) family. Type IID subfamily.</text>
</comment>
<dbReference type="PANTHER" id="PTHR42861">
    <property type="entry name" value="CALCIUM-TRANSPORTING ATPASE"/>
    <property type="match status" value="1"/>
</dbReference>
<evidence type="ECO:0000256" key="13">
    <source>
        <dbReference type="ARBA" id="ARBA00022989"/>
    </source>
</evidence>
<dbReference type="AlphaFoldDB" id="A0A8H6C1D3"/>
<evidence type="ECO:0000256" key="17">
    <source>
        <dbReference type="ARBA" id="ARBA00023201"/>
    </source>
</evidence>
<dbReference type="SMART" id="SM00831">
    <property type="entry name" value="Cation_ATPase_N"/>
    <property type="match status" value="1"/>
</dbReference>
<feature type="transmembrane region" description="Helical" evidence="22">
    <location>
        <begin position="851"/>
        <end position="872"/>
    </location>
</feature>
<keyword evidence="5" id="KW-0633">Potassium transport</keyword>
<dbReference type="FunFam" id="3.40.50.1000:FF:000001">
    <property type="entry name" value="Phospholipid-transporting ATPase IC"/>
    <property type="match status" value="1"/>
</dbReference>
<evidence type="ECO:0000256" key="2">
    <source>
        <dbReference type="ARBA" id="ARBA00004651"/>
    </source>
</evidence>
<dbReference type="GO" id="GO:0016887">
    <property type="term" value="F:ATP hydrolysis activity"/>
    <property type="evidence" value="ECO:0007669"/>
    <property type="project" value="InterPro"/>
</dbReference>
<evidence type="ECO:0000256" key="3">
    <source>
        <dbReference type="ARBA" id="ARBA00022448"/>
    </source>
</evidence>
<dbReference type="InterPro" id="IPR018303">
    <property type="entry name" value="ATPase_P-typ_P_site"/>
</dbReference>
<dbReference type="SFLD" id="SFLDF00027">
    <property type="entry name" value="p-type_atpase"/>
    <property type="match status" value="1"/>
</dbReference>
<feature type="transmembrane region" description="Helical" evidence="22">
    <location>
        <begin position="979"/>
        <end position="1000"/>
    </location>
</feature>
<dbReference type="InterPro" id="IPR036412">
    <property type="entry name" value="HAD-like_sf"/>
</dbReference>
<evidence type="ECO:0000256" key="19">
    <source>
        <dbReference type="ARBA" id="ARBA00035029"/>
    </source>
</evidence>
<dbReference type="Pfam" id="PF00122">
    <property type="entry name" value="E1-E2_ATPase"/>
    <property type="match status" value="1"/>
</dbReference>
<dbReference type="Gene3D" id="3.40.50.1000">
    <property type="entry name" value="HAD superfamily/HAD-like"/>
    <property type="match status" value="1"/>
</dbReference>
<evidence type="ECO:0000256" key="7">
    <source>
        <dbReference type="ARBA" id="ARBA00022723"/>
    </source>
</evidence>
<dbReference type="InterPro" id="IPR006414">
    <property type="entry name" value="P-type_ATPase_IID"/>
</dbReference>
<dbReference type="SUPFAM" id="SSF81660">
    <property type="entry name" value="Metal cation-transporting ATPase, ATP-binding domain N"/>
    <property type="match status" value="1"/>
</dbReference>
<evidence type="ECO:0000256" key="22">
    <source>
        <dbReference type="SAM" id="Phobius"/>
    </source>
</evidence>
<comment type="catalytic activity">
    <reaction evidence="20">
        <text>K(+)(in) + ATP + H2O = K(+)(out) + ADP + phosphate + H(+)</text>
        <dbReference type="Rhea" id="RHEA:75815"/>
        <dbReference type="ChEBI" id="CHEBI:15377"/>
        <dbReference type="ChEBI" id="CHEBI:15378"/>
        <dbReference type="ChEBI" id="CHEBI:29103"/>
        <dbReference type="ChEBI" id="CHEBI:30616"/>
        <dbReference type="ChEBI" id="CHEBI:43474"/>
        <dbReference type="ChEBI" id="CHEBI:456216"/>
    </reaction>
</comment>
<gene>
    <name evidence="25" type="ORF">FOB64_002173</name>
    <name evidence="24" type="ORF">FOB64_006454</name>
</gene>
<evidence type="ECO:0000313" key="26">
    <source>
        <dbReference type="Proteomes" id="UP000536275"/>
    </source>
</evidence>
<keyword evidence="12" id="KW-1278">Translocase</keyword>
<keyword evidence="17" id="KW-0739">Sodium transport</keyword>
<evidence type="ECO:0000256" key="14">
    <source>
        <dbReference type="ARBA" id="ARBA00023053"/>
    </source>
</evidence>
<keyword evidence="3" id="KW-0813">Transport</keyword>
<feature type="transmembrane region" description="Helical" evidence="22">
    <location>
        <begin position="936"/>
        <end position="958"/>
    </location>
</feature>
<evidence type="ECO:0000313" key="25">
    <source>
        <dbReference type="EMBL" id="KAF6070507.1"/>
    </source>
</evidence>
<dbReference type="SUPFAM" id="SSF56784">
    <property type="entry name" value="HAD-like"/>
    <property type="match status" value="1"/>
</dbReference>
<dbReference type="FunFam" id="1.20.1110.10:FF:000015">
    <property type="entry name" value="Sodium ion P-type ATPase"/>
    <property type="match status" value="1"/>
</dbReference>
<dbReference type="SUPFAM" id="SSF81653">
    <property type="entry name" value="Calcium ATPase, transduction domain A"/>
    <property type="match status" value="1"/>
</dbReference>
<protein>
    <recommendedName>
        <fullName evidence="19">P-type Na(+) transporter</fullName>
        <ecNumber evidence="19">7.2.2.3</ecNumber>
    </recommendedName>
</protein>
<evidence type="ECO:0000256" key="5">
    <source>
        <dbReference type="ARBA" id="ARBA00022538"/>
    </source>
</evidence>
<evidence type="ECO:0000256" key="18">
    <source>
        <dbReference type="ARBA" id="ARBA00035017"/>
    </source>
</evidence>
<keyword evidence="13 22" id="KW-1133">Transmembrane helix</keyword>
<keyword evidence="15" id="KW-0406">Ion transport</keyword>
<dbReference type="InterPro" id="IPR004014">
    <property type="entry name" value="ATPase_P-typ_cation-transptr_N"/>
</dbReference>
<feature type="transmembrane region" description="Helical" evidence="22">
    <location>
        <begin position="119"/>
        <end position="138"/>
    </location>
</feature>
<feature type="transmembrane region" description="Helical" evidence="22">
    <location>
        <begin position="893"/>
        <end position="916"/>
    </location>
</feature>
<organism evidence="25 26">
    <name type="scientific">Candida albicans</name>
    <name type="common">Yeast</name>
    <dbReference type="NCBI Taxonomy" id="5476"/>
    <lineage>
        <taxon>Eukaryota</taxon>
        <taxon>Fungi</taxon>
        <taxon>Dikarya</taxon>
        <taxon>Ascomycota</taxon>
        <taxon>Saccharomycotina</taxon>
        <taxon>Pichiomycetes</taxon>
        <taxon>Debaryomycetaceae</taxon>
        <taxon>Candida/Lodderomyces clade</taxon>
        <taxon>Candida</taxon>
    </lineage>
</organism>
<comment type="catalytic activity">
    <reaction evidence="21">
        <text>Na(+)(in) + ATP + H2O = Na(+)(out) + ADP + phosphate + H(+)</text>
        <dbReference type="Rhea" id="RHEA:14633"/>
        <dbReference type="ChEBI" id="CHEBI:15377"/>
        <dbReference type="ChEBI" id="CHEBI:15378"/>
        <dbReference type="ChEBI" id="CHEBI:29101"/>
        <dbReference type="ChEBI" id="CHEBI:30616"/>
        <dbReference type="ChEBI" id="CHEBI:43474"/>
        <dbReference type="ChEBI" id="CHEBI:456216"/>
        <dbReference type="EC" id="7.2.2.3"/>
    </reaction>
    <physiologicalReaction direction="left-to-right" evidence="21">
        <dbReference type="Rhea" id="RHEA:14634"/>
    </physiologicalReaction>
</comment>
<keyword evidence="9" id="KW-0067">ATP-binding</keyword>
<keyword evidence="11" id="KW-0630">Potassium</keyword>
<dbReference type="Gene3D" id="1.20.1110.10">
    <property type="entry name" value="Calcium-transporting ATPase, transmembrane domain"/>
    <property type="match status" value="2"/>
</dbReference>
<dbReference type="EMBL" id="JABWAD010000025">
    <property type="protein sequence ID" value="KAF6070507.1"/>
    <property type="molecule type" value="Genomic_DNA"/>
</dbReference>
<feature type="domain" description="Cation-transporting P-type ATPase N-terminal" evidence="23">
    <location>
        <begin position="44"/>
        <end position="118"/>
    </location>
</feature>
<dbReference type="EMBL" id="JABWAD010000063">
    <property type="protein sequence ID" value="KAF6061882.1"/>
    <property type="molecule type" value="Genomic_DNA"/>
</dbReference>